<name>A0ABD3M9U4_9STRA</name>
<dbReference type="GO" id="GO:0006397">
    <property type="term" value="P:mRNA processing"/>
    <property type="evidence" value="ECO:0007669"/>
    <property type="project" value="UniProtKB-KW"/>
</dbReference>
<feature type="compositionally biased region" description="Pro residues" evidence="5">
    <location>
        <begin position="46"/>
        <end position="57"/>
    </location>
</feature>
<protein>
    <recommendedName>
        <fullName evidence="10">Splicing factor 3a</fullName>
    </recommendedName>
</protein>
<comment type="subcellular location">
    <subcellularLocation>
        <location evidence="1">Nucleus</location>
    </subcellularLocation>
</comment>
<feature type="domain" description="SDE2/SF3A3 SAP" evidence="7">
    <location>
        <begin position="563"/>
        <end position="634"/>
    </location>
</feature>
<evidence type="ECO:0000256" key="1">
    <source>
        <dbReference type="ARBA" id="ARBA00004123"/>
    </source>
</evidence>
<feature type="region of interest" description="Disordered" evidence="5">
    <location>
        <begin position="694"/>
        <end position="750"/>
    </location>
</feature>
<evidence type="ECO:0000256" key="4">
    <source>
        <dbReference type="ARBA" id="ARBA00023242"/>
    </source>
</evidence>
<feature type="domain" description="Splicing factor SF3a60 /Prp9 subunit C-terminal" evidence="6">
    <location>
        <begin position="750"/>
        <end position="869"/>
    </location>
</feature>
<evidence type="ECO:0000256" key="3">
    <source>
        <dbReference type="ARBA" id="ARBA00023187"/>
    </source>
</evidence>
<evidence type="ECO:0000313" key="9">
    <source>
        <dbReference type="Proteomes" id="UP001530293"/>
    </source>
</evidence>
<evidence type="ECO:0000256" key="5">
    <source>
        <dbReference type="SAM" id="MobiDB-lite"/>
    </source>
</evidence>
<evidence type="ECO:0008006" key="10">
    <source>
        <dbReference type="Google" id="ProtNLM"/>
    </source>
</evidence>
<gene>
    <name evidence="8" type="ORF">ACHAWU_000703</name>
</gene>
<organism evidence="8 9">
    <name type="scientific">Discostella pseudostelligera</name>
    <dbReference type="NCBI Taxonomy" id="259834"/>
    <lineage>
        <taxon>Eukaryota</taxon>
        <taxon>Sar</taxon>
        <taxon>Stramenopiles</taxon>
        <taxon>Ochrophyta</taxon>
        <taxon>Bacillariophyta</taxon>
        <taxon>Coscinodiscophyceae</taxon>
        <taxon>Thalassiosirophycidae</taxon>
        <taxon>Stephanodiscales</taxon>
        <taxon>Stephanodiscaceae</taxon>
        <taxon>Discostella</taxon>
    </lineage>
</organism>
<dbReference type="PANTHER" id="PTHR12786">
    <property type="entry name" value="SPLICING FACTOR SF3A-RELATED"/>
    <property type="match status" value="1"/>
</dbReference>
<proteinExistence type="predicted"/>
<feature type="compositionally biased region" description="Basic and acidic residues" evidence="5">
    <location>
        <begin position="694"/>
        <end position="707"/>
    </location>
</feature>
<dbReference type="Pfam" id="PF11931">
    <property type="entry name" value="SF3a60_Prp9_C"/>
    <property type="match status" value="1"/>
</dbReference>
<feature type="compositionally biased region" description="Acidic residues" evidence="5">
    <location>
        <begin position="733"/>
        <end position="743"/>
    </location>
</feature>
<dbReference type="InterPro" id="IPR024598">
    <property type="entry name" value="SF3a60/Prp9_C"/>
</dbReference>
<reference evidence="8 9" key="1">
    <citation type="submission" date="2024-10" db="EMBL/GenBank/DDBJ databases">
        <title>Updated reference genomes for cyclostephanoid diatoms.</title>
        <authorList>
            <person name="Roberts W.R."/>
            <person name="Alverson A.J."/>
        </authorList>
    </citation>
    <scope>NUCLEOTIDE SEQUENCE [LARGE SCALE GENOMIC DNA]</scope>
    <source>
        <strain evidence="8 9">AJA232-27</strain>
    </source>
</reference>
<comment type="caution">
    <text evidence="8">The sequence shown here is derived from an EMBL/GenBank/DDBJ whole genome shotgun (WGS) entry which is preliminary data.</text>
</comment>
<feature type="compositionally biased region" description="Low complexity" evidence="5">
    <location>
        <begin position="1"/>
        <end position="12"/>
    </location>
</feature>
<dbReference type="PANTHER" id="PTHR12786:SF2">
    <property type="entry name" value="SPLICING FACTOR 3A SUBUNIT 3"/>
    <property type="match status" value="1"/>
</dbReference>
<keyword evidence="4" id="KW-0539">Nucleus</keyword>
<keyword evidence="2" id="KW-0507">mRNA processing</keyword>
<dbReference type="GO" id="GO:0008380">
    <property type="term" value="P:RNA splicing"/>
    <property type="evidence" value="ECO:0007669"/>
    <property type="project" value="UniProtKB-KW"/>
</dbReference>
<dbReference type="Proteomes" id="UP001530293">
    <property type="component" value="Unassembled WGS sequence"/>
</dbReference>
<feature type="region of interest" description="Disordered" evidence="5">
    <location>
        <begin position="1"/>
        <end position="61"/>
    </location>
</feature>
<keyword evidence="9" id="KW-1185">Reference proteome</keyword>
<dbReference type="InterPro" id="IPR025086">
    <property type="entry name" value="SDE2/SF3A3_SAP"/>
</dbReference>
<dbReference type="EMBL" id="JALLBG020000200">
    <property type="protein sequence ID" value="KAL3759404.1"/>
    <property type="molecule type" value="Genomic_DNA"/>
</dbReference>
<dbReference type="GO" id="GO:0005634">
    <property type="term" value="C:nucleus"/>
    <property type="evidence" value="ECO:0007669"/>
    <property type="project" value="UniProtKB-SubCell"/>
</dbReference>
<keyword evidence="3" id="KW-0508">mRNA splicing</keyword>
<sequence>MTAADATTATATLPPPPPPLLEATHEMPPAATTISSSNDNSSALNSPPPPPPPPPPSTSSAILTQACSTLEKLRSLHSEREACELFASSLLAHPFGAGLSSSSSGGTANTNNNPDAEWATWGMRTSEILALQAHQQQMKHQKHDTSHYLLDPLYPTLLPGGVRDAWSALVKSARVLPVSGGVVDEEDAAATAMMEDYDLADLVARQGSTGDGEIITAEMIEKELAKEKKHESEEYTLQSSGRLSVACRTKALHTALVREGELVELLEKETMATGSDKILEMARREVDDMMRRGSSSVVAQHDANLGVAPANMELMNSFYARLEDVKRYHSQNVVEGGGGGGGGGSGTFIEGDPTYYSVFSGEGEATTSTSAKFLLSGHKRKHGHPIADGYDIASLVATETSSVRIGEVYTPEELYGLYLDLIPIYEEHVRNLRHAFAVGGTGGGGNNADESNASTSSNAVIPYIDFLSLLSRGLNTSIPESAKLRDRRKYVRFLRELEKYLTGFLKRTSPFLDAKSEVVAKAVQSFDKEWSEKGGVDGWECRLAEASMVLDSSSPSGKSAAGEQSANSTSIVGIDLSKYANSSELEKDVSGDELKSELARLGLKCGGTVADRAARLFLTKDTPMDKLPAKVFAKKAKGAADAPSSTADGDARVVPNNSLELVVADRRVDIARLEAIVTALLDQLRPTLEGTRRRIERRMTQTENERDQEIDEEINGTQLDATTPRGGERGEGGVDEDDDEEDTPIYNPKNVPLGWDGKPIPFWLFKLHGLNHFYACEICGNESYRGRRNFEKHFTESRHSYGMRCLSIPNTKHFHGVTKIADAMELWGRLRKELEGNQFDVDQEEEYEDSHGNVVNRAQYEDLARQGLL</sequence>
<dbReference type="AlphaFoldDB" id="A0ABD3M9U4"/>
<evidence type="ECO:0000259" key="7">
    <source>
        <dbReference type="Pfam" id="PF13297"/>
    </source>
</evidence>
<accession>A0ABD3M9U4</accession>
<evidence type="ECO:0000256" key="2">
    <source>
        <dbReference type="ARBA" id="ARBA00022664"/>
    </source>
</evidence>
<evidence type="ECO:0000259" key="6">
    <source>
        <dbReference type="Pfam" id="PF11931"/>
    </source>
</evidence>
<feature type="compositionally biased region" description="Low complexity" evidence="5">
    <location>
        <begin position="35"/>
        <end position="45"/>
    </location>
</feature>
<evidence type="ECO:0000313" key="8">
    <source>
        <dbReference type="EMBL" id="KAL3759404.1"/>
    </source>
</evidence>
<dbReference type="InterPro" id="IPR051421">
    <property type="entry name" value="RNA_Proc_DNA_Dmg_Regulator"/>
</dbReference>
<dbReference type="Pfam" id="PF13297">
    <property type="entry name" value="SDE2_2C"/>
    <property type="match status" value="1"/>
</dbReference>